<proteinExistence type="predicted"/>
<name>A0AAN7G3A5_QUERU</name>
<dbReference type="AlphaFoldDB" id="A0AAN7G3A5"/>
<sequence length="93" mass="10218">MEAEPKRRKTYRPPPRRNVSSKVDKKERVTTSLNTCTVPVAQTSGVNLTIQQAKNIAVTEVQQDGCTGNFKIIDSQYGNFLVPVVPTLSELAG</sequence>
<evidence type="ECO:0000313" key="3">
    <source>
        <dbReference type="Proteomes" id="UP001324115"/>
    </source>
</evidence>
<evidence type="ECO:0000313" key="2">
    <source>
        <dbReference type="EMBL" id="KAK4601831.1"/>
    </source>
</evidence>
<keyword evidence="3" id="KW-1185">Reference proteome</keyword>
<comment type="caution">
    <text evidence="2">The sequence shown here is derived from an EMBL/GenBank/DDBJ whole genome shotgun (WGS) entry which is preliminary data.</text>
</comment>
<evidence type="ECO:0000256" key="1">
    <source>
        <dbReference type="SAM" id="MobiDB-lite"/>
    </source>
</evidence>
<accession>A0AAN7G3A5</accession>
<reference evidence="2 3" key="1">
    <citation type="journal article" date="2023" name="G3 (Bethesda)">
        <title>A haplotype-resolved chromosome-scale genome for Quercus rubra L. provides insights into the genetics of adaptive traits for red oak species.</title>
        <authorList>
            <person name="Kapoor B."/>
            <person name="Jenkins J."/>
            <person name="Schmutz J."/>
            <person name="Zhebentyayeva T."/>
            <person name="Kuelheim C."/>
            <person name="Coggeshall M."/>
            <person name="Heim C."/>
            <person name="Lasky J.R."/>
            <person name="Leites L."/>
            <person name="Islam-Faridi N."/>
            <person name="Romero-Severson J."/>
            <person name="DeLeo V.L."/>
            <person name="Lucas S.M."/>
            <person name="Lazic D."/>
            <person name="Gailing O."/>
            <person name="Carlson J."/>
            <person name="Staton M."/>
        </authorList>
    </citation>
    <scope>NUCLEOTIDE SEQUENCE [LARGE SCALE GENOMIC DNA]</scope>
    <source>
        <strain evidence="2">Pseudo-F2</strain>
    </source>
</reference>
<organism evidence="2 3">
    <name type="scientific">Quercus rubra</name>
    <name type="common">Northern red oak</name>
    <name type="synonym">Quercus borealis</name>
    <dbReference type="NCBI Taxonomy" id="3512"/>
    <lineage>
        <taxon>Eukaryota</taxon>
        <taxon>Viridiplantae</taxon>
        <taxon>Streptophyta</taxon>
        <taxon>Embryophyta</taxon>
        <taxon>Tracheophyta</taxon>
        <taxon>Spermatophyta</taxon>
        <taxon>Magnoliopsida</taxon>
        <taxon>eudicotyledons</taxon>
        <taxon>Gunneridae</taxon>
        <taxon>Pentapetalae</taxon>
        <taxon>rosids</taxon>
        <taxon>fabids</taxon>
        <taxon>Fagales</taxon>
        <taxon>Fagaceae</taxon>
        <taxon>Quercus</taxon>
    </lineage>
</organism>
<dbReference type="EMBL" id="JAXUIC010000002">
    <property type="protein sequence ID" value="KAK4601831.1"/>
    <property type="molecule type" value="Genomic_DNA"/>
</dbReference>
<feature type="compositionally biased region" description="Basic residues" evidence="1">
    <location>
        <begin position="1"/>
        <end position="15"/>
    </location>
</feature>
<feature type="region of interest" description="Disordered" evidence="1">
    <location>
        <begin position="1"/>
        <end position="30"/>
    </location>
</feature>
<dbReference type="PANTHER" id="PTHR48205">
    <property type="entry name" value="OS01G0742766 PROTEIN"/>
    <property type="match status" value="1"/>
</dbReference>
<protein>
    <submittedName>
        <fullName evidence="2">Uncharacterized protein</fullName>
    </submittedName>
</protein>
<gene>
    <name evidence="2" type="ORF">RGQ29_011090</name>
</gene>
<dbReference type="PANTHER" id="PTHR48205:SF1">
    <property type="entry name" value="OS01G0742766 PROTEIN"/>
    <property type="match status" value="1"/>
</dbReference>
<dbReference type="Proteomes" id="UP001324115">
    <property type="component" value="Unassembled WGS sequence"/>
</dbReference>